<dbReference type="Proteomes" id="UP000265566">
    <property type="component" value="Chromosome 6"/>
</dbReference>
<dbReference type="Pfam" id="PF12937">
    <property type="entry name" value="F-box-like"/>
    <property type="match status" value="2"/>
</dbReference>
<reference evidence="3" key="1">
    <citation type="journal article" date="2018" name="Nat. Plants">
        <title>Whole-genome landscape of Medicago truncatula symbiotic genes.</title>
        <authorList>
            <person name="Pecrix Y."/>
            <person name="Gamas P."/>
            <person name="Carrere S."/>
        </authorList>
    </citation>
    <scope>NUCLEOTIDE SEQUENCE</scope>
    <source>
        <tissue evidence="3">Leaves</tissue>
    </source>
</reference>
<organism evidence="3">
    <name type="scientific">Medicago truncatula</name>
    <name type="common">Barrel medic</name>
    <name type="synonym">Medicago tribuloides</name>
    <dbReference type="NCBI Taxonomy" id="3880"/>
    <lineage>
        <taxon>Eukaryota</taxon>
        <taxon>Viridiplantae</taxon>
        <taxon>Streptophyta</taxon>
        <taxon>Embryophyta</taxon>
        <taxon>Tracheophyta</taxon>
        <taxon>Spermatophyta</taxon>
        <taxon>Magnoliopsida</taxon>
        <taxon>eudicotyledons</taxon>
        <taxon>Gunneridae</taxon>
        <taxon>Pentapetalae</taxon>
        <taxon>rosids</taxon>
        <taxon>fabids</taxon>
        <taxon>Fabales</taxon>
        <taxon>Fabaceae</taxon>
        <taxon>Papilionoideae</taxon>
        <taxon>50 kb inversion clade</taxon>
        <taxon>NPAAA clade</taxon>
        <taxon>Hologalegina</taxon>
        <taxon>IRL clade</taxon>
        <taxon>Trifolieae</taxon>
        <taxon>Medicago</taxon>
    </lineage>
</organism>
<dbReference type="Pfam" id="PF13516">
    <property type="entry name" value="LRR_6"/>
    <property type="match status" value="2"/>
</dbReference>
<dbReference type="InterPro" id="IPR001611">
    <property type="entry name" value="Leu-rich_rpt"/>
</dbReference>
<feature type="domain" description="F-box" evidence="2">
    <location>
        <begin position="348"/>
        <end position="395"/>
    </location>
</feature>
<dbReference type="InterPro" id="IPR006553">
    <property type="entry name" value="Leu-rich_rpt_Cys-con_subtyp"/>
</dbReference>
<accession>A0A396HCG3</accession>
<dbReference type="Gramene" id="rna34520">
    <property type="protein sequence ID" value="RHN50251.1"/>
    <property type="gene ID" value="gene34520"/>
</dbReference>
<dbReference type="CDD" id="cd22164">
    <property type="entry name" value="F-box_AtSKIP19-like"/>
    <property type="match status" value="2"/>
</dbReference>
<dbReference type="EMBL" id="PSQE01000006">
    <property type="protein sequence ID" value="RHN50251.1"/>
    <property type="molecule type" value="Genomic_DNA"/>
</dbReference>
<dbReference type="SUPFAM" id="SSF52058">
    <property type="entry name" value="L domain-like"/>
    <property type="match status" value="1"/>
</dbReference>
<gene>
    <name evidence="3" type="ORF">MtrunA17_Chr6g0455431</name>
</gene>
<dbReference type="InterPro" id="IPR036047">
    <property type="entry name" value="F-box-like_dom_sf"/>
</dbReference>
<sequence length="614" mass="69573">MMMTNEVEGERTNMPNWLALPRDITVNILQRLDTIDVVTSACQVCPLWWNICKDPRVWHTMQINMTNRRFFSRFFPPDLVKICRYAVDRSCGFLIDIDIEFIGTDRLLQYISENASNLRCMKLVECSKISDKGFSEAVRKLQYLEDVNISKCNLSKDSLEVLGRSCPCLKSLQFAKARPSFMLGADDTEALIIATMSTLTRLDIKGNMLTNAGLLAILDGCPLLESLGMEECYHLELSDSLRKRCLEQIKDLRLPVLDSNYYHLSYVLYGCSNNTTLKTTNTHVSFLLKPQNHHSTDRAQRPPPTDDDGVHQLQNRTRQPAPNISNLGPPLMMMMMMANEVGGASTNMPNWLALPRDITVNILQRLDTIDVVTSACQVCPLWWNICKDPLVWRTMQINMTNRRFFSRFFPPDLVKICHYAVDRSCGFLIDIDIEFIGTDRLLQYISENASNLRCMKLVECSKISDKGFSEAVRKLPHLEDVNISKCNLSKDSLEVLGRSCPSLKSLQFAKARPSFMLGSDDTEALIIATMSTLTRLDIKGNMLTNAGLLAILDGCPLLESLGIEECYHLDLSGSLRKRCLEQIKDLRLPVLDSNYYHVMYNGNSNCHSLCGLLL</sequence>
<dbReference type="PROSITE" id="PS50181">
    <property type="entry name" value="FBOX"/>
    <property type="match status" value="2"/>
</dbReference>
<dbReference type="InterPro" id="IPR032675">
    <property type="entry name" value="LRR_dom_sf"/>
</dbReference>
<feature type="domain" description="F-box" evidence="2">
    <location>
        <begin position="14"/>
        <end position="61"/>
    </location>
</feature>
<dbReference type="PANTHER" id="PTHR38926">
    <property type="entry name" value="F-BOX DOMAIN CONTAINING PROTEIN, EXPRESSED"/>
    <property type="match status" value="1"/>
</dbReference>
<name>A0A396HCG3_MEDTR</name>
<evidence type="ECO:0000259" key="2">
    <source>
        <dbReference type="PROSITE" id="PS50181"/>
    </source>
</evidence>
<dbReference type="PANTHER" id="PTHR38926:SF2">
    <property type="entry name" value="F-BOX_LRR-REPEAT PROTEIN 21-RELATED"/>
    <property type="match status" value="1"/>
</dbReference>
<dbReference type="InterPro" id="IPR001810">
    <property type="entry name" value="F-box_dom"/>
</dbReference>
<dbReference type="Gene3D" id="3.80.10.10">
    <property type="entry name" value="Ribonuclease Inhibitor"/>
    <property type="match status" value="3"/>
</dbReference>
<comment type="caution">
    <text evidence="3">The sequence shown here is derived from an EMBL/GenBank/DDBJ whole genome shotgun (WGS) entry which is preliminary data.</text>
</comment>
<dbReference type="SMART" id="SM00256">
    <property type="entry name" value="FBOX"/>
    <property type="match status" value="2"/>
</dbReference>
<dbReference type="SMART" id="SM00367">
    <property type="entry name" value="LRR_CC"/>
    <property type="match status" value="6"/>
</dbReference>
<dbReference type="Gene3D" id="1.20.1280.50">
    <property type="match status" value="2"/>
</dbReference>
<protein>
    <submittedName>
        <fullName evidence="3">Putative F-box domain, leucine-rich repeat domain, L domain-containing protein</fullName>
    </submittedName>
</protein>
<dbReference type="SUPFAM" id="SSF81383">
    <property type="entry name" value="F-box domain"/>
    <property type="match status" value="2"/>
</dbReference>
<dbReference type="AlphaFoldDB" id="A0A396HCG3"/>
<feature type="region of interest" description="Disordered" evidence="1">
    <location>
        <begin position="291"/>
        <end position="325"/>
    </location>
</feature>
<feature type="compositionally biased region" description="Polar residues" evidence="1">
    <location>
        <begin position="312"/>
        <end position="325"/>
    </location>
</feature>
<evidence type="ECO:0000256" key="1">
    <source>
        <dbReference type="SAM" id="MobiDB-lite"/>
    </source>
</evidence>
<evidence type="ECO:0000313" key="3">
    <source>
        <dbReference type="EMBL" id="RHN50251.1"/>
    </source>
</evidence>
<proteinExistence type="predicted"/>